<organism evidence="3 4">
    <name type="scientific">Crateriforma conspicua</name>
    <dbReference type="NCBI Taxonomy" id="2527996"/>
    <lineage>
        <taxon>Bacteria</taxon>
        <taxon>Pseudomonadati</taxon>
        <taxon>Planctomycetota</taxon>
        <taxon>Planctomycetia</taxon>
        <taxon>Planctomycetales</taxon>
        <taxon>Planctomycetaceae</taxon>
        <taxon>Crateriforma</taxon>
    </lineage>
</organism>
<evidence type="ECO:0000256" key="1">
    <source>
        <dbReference type="SAM" id="MobiDB-lite"/>
    </source>
</evidence>
<feature type="compositionally biased region" description="Basic and acidic residues" evidence="1">
    <location>
        <begin position="386"/>
        <end position="397"/>
    </location>
</feature>
<protein>
    <submittedName>
        <fullName evidence="3">Uncharacterized protein</fullName>
    </submittedName>
</protein>
<feature type="compositionally biased region" description="Low complexity" evidence="1">
    <location>
        <begin position="444"/>
        <end position="459"/>
    </location>
</feature>
<evidence type="ECO:0000313" key="3">
    <source>
        <dbReference type="EMBL" id="TWU67631.1"/>
    </source>
</evidence>
<dbReference type="EMBL" id="SJPZ01000001">
    <property type="protein sequence ID" value="TWU67631.1"/>
    <property type="molecule type" value="Genomic_DNA"/>
</dbReference>
<evidence type="ECO:0000256" key="2">
    <source>
        <dbReference type="SAM" id="SignalP"/>
    </source>
</evidence>
<feature type="compositionally biased region" description="Polar residues" evidence="1">
    <location>
        <begin position="419"/>
        <end position="429"/>
    </location>
</feature>
<comment type="caution">
    <text evidence="3">The sequence shown here is derived from an EMBL/GenBank/DDBJ whole genome shotgun (WGS) entry which is preliminary data.</text>
</comment>
<accession>A0A5C6FYJ7</accession>
<feature type="compositionally biased region" description="Polar residues" evidence="1">
    <location>
        <begin position="519"/>
        <end position="534"/>
    </location>
</feature>
<dbReference type="OrthoDB" id="292767at2"/>
<gene>
    <name evidence="3" type="ORF">V7x_32060</name>
</gene>
<dbReference type="RefSeq" id="WP_146413998.1">
    <property type="nucleotide sequence ID" value="NZ_SJPZ01000001.1"/>
</dbReference>
<reference evidence="3 4" key="1">
    <citation type="submission" date="2019-02" db="EMBL/GenBank/DDBJ databases">
        <title>Deep-cultivation of Planctomycetes and their phenomic and genomic characterization uncovers novel biology.</title>
        <authorList>
            <person name="Wiegand S."/>
            <person name="Jogler M."/>
            <person name="Boedeker C."/>
            <person name="Pinto D."/>
            <person name="Vollmers J."/>
            <person name="Rivas-Marin E."/>
            <person name="Kohn T."/>
            <person name="Peeters S.H."/>
            <person name="Heuer A."/>
            <person name="Rast P."/>
            <person name="Oberbeckmann S."/>
            <person name="Bunk B."/>
            <person name="Jeske O."/>
            <person name="Meyerdierks A."/>
            <person name="Storesund J.E."/>
            <person name="Kallscheuer N."/>
            <person name="Luecker S."/>
            <person name="Lage O.M."/>
            <person name="Pohl T."/>
            <person name="Merkel B.J."/>
            <person name="Hornburger P."/>
            <person name="Mueller R.-W."/>
            <person name="Bruemmer F."/>
            <person name="Labrenz M."/>
            <person name="Spormann A.M."/>
            <person name="Op Den Camp H."/>
            <person name="Overmann J."/>
            <person name="Amann R."/>
            <person name="Jetten M.S.M."/>
            <person name="Mascher T."/>
            <person name="Medema M.H."/>
            <person name="Devos D.P."/>
            <person name="Kaster A.-K."/>
            <person name="Ovreas L."/>
            <person name="Rohde M."/>
            <person name="Galperin M.Y."/>
            <person name="Jogler C."/>
        </authorList>
    </citation>
    <scope>NUCLEOTIDE SEQUENCE [LARGE SCALE GENOMIC DNA]</scope>
    <source>
        <strain evidence="3 4">V7</strain>
    </source>
</reference>
<dbReference type="Proteomes" id="UP000316476">
    <property type="component" value="Unassembled WGS sequence"/>
</dbReference>
<feature type="chain" id="PRO_5023009944" evidence="2">
    <location>
        <begin position="26"/>
        <end position="565"/>
    </location>
</feature>
<feature type="compositionally biased region" description="Polar residues" evidence="1">
    <location>
        <begin position="477"/>
        <end position="487"/>
    </location>
</feature>
<feature type="compositionally biased region" description="Basic residues" evidence="1">
    <location>
        <begin position="553"/>
        <end position="565"/>
    </location>
</feature>
<sequence length="565" mass="58002" precursor="true">MSFRHTKIALLAAALTPLSGSVADACCLTDWLYGRPTPVYAAGYAGYPTYTAARPPGSLPIATPVVGQPAYNAQTSYMLPITTPTASAYSLQRPTYSIDNPSVYTGQPVTSAYTANSVPLSTYRGATTTSNPIYGTGNVYPTNYQARTSYQVPVTTLPPTVNSGAAGVVPVPPSALPATGVAPVYATPVQPRESGLRRFFSNLFGTNYRSSYYPAPVTYYRPATTVDPITGTTVTVQQGCASTVQQLQRTPYNSLQAPMGGATTTVLPPPTTIVPSTGGTCQTTPSYGSSVGQVGGYSSPGYNVAPIPSTTGPLTGSPLTGSPAMGTSPAASADLQPMTQPSLNGSASQSSGGTDNRYGSGYAPSTSVPPVGPDGVPADGQWRLKSSSDPEASRRLDAAAGQTALPPTVPSTVPSASADLNNTSMSPSTRYGAVQPIPAPPSYRSNAAARPSTAPSTSAGMRSSGGFGPTAPPLTRPNGSASPSAGQSTGGYGDTFTARPAPGSNQRPTVTVPVREASMESNYRTGNTAPQSQGRAAADRYEVARPAAPPTRQPKKVNNKWYKAR</sequence>
<dbReference type="AlphaFoldDB" id="A0A5C6FYJ7"/>
<keyword evidence="2" id="KW-0732">Signal</keyword>
<evidence type="ECO:0000313" key="4">
    <source>
        <dbReference type="Proteomes" id="UP000316476"/>
    </source>
</evidence>
<feature type="compositionally biased region" description="Polar residues" evidence="1">
    <location>
        <begin position="337"/>
        <end position="354"/>
    </location>
</feature>
<proteinExistence type="predicted"/>
<feature type="compositionally biased region" description="Low complexity" evidence="1">
    <location>
        <begin position="403"/>
        <end position="418"/>
    </location>
</feature>
<feature type="region of interest" description="Disordered" evidence="1">
    <location>
        <begin position="308"/>
        <end position="565"/>
    </location>
</feature>
<feature type="signal peptide" evidence="2">
    <location>
        <begin position="1"/>
        <end position="25"/>
    </location>
</feature>
<feature type="compositionally biased region" description="Low complexity" evidence="1">
    <location>
        <begin position="308"/>
        <end position="323"/>
    </location>
</feature>
<name>A0A5C6FYJ7_9PLAN</name>